<dbReference type="SUPFAM" id="SSF56645">
    <property type="entry name" value="Acyl-CoA dehydrogenase NM domain-like"/>
    <property type="match status" value="1"/>
</dbReference>
<keyword evidence="4" id="KW-1185">Reference proteome</keyword>
<dbReference type="PANTHER" id="PTHR48083:SF37">
    <property type="entry name" value="DEHYDROGENASE, PUTATIVE-RELATED"/>
    <property type="match status" value="1"/>
</dbReference>
<dbReference type="GO" id="GO:0003995">
    <property type="term" value="F:acyl-CoA dehydrogenase activity"/>
    <property type="evidence" value="ECO:0007669"/>
    <property type="project" value="TreeGrafter"/>
</dbReference>
<keyword evidence="1" id="KW-0560">Oxidoreductase</keyword>
<dbReference type="Pfam" id="PF08028">
    <property type="entry name" value="Acyl-CoA_dh_2"/>
    <property type="match status" value="1"/>
</dbReference>
<evidence type="ECO:0000259" key="2">
    <source>
        <dbReference type="Pfam" id="PF08028"/>
    </source>
</evidence>
<evidence type="ECO:0000313" key="3">
    <source>
        <dbReference type="EMBL" id="SIS89598.1"/>
    </source>
</evidence>
<evidence type="ECO:0000256" key="1">
    <source>
        <dbReference type="ARBA" id="ARBA00023002"/>
    </source>
</evidence>
<sequence>MAKFKSKRLVNFAKNSISQSCEEAGLKDSISLFPEKTLDSIKKSGLLTVCIDRKNGGQNIGLVSGTNYLMLKLLKLIGSGNLVAGRILEGHINAQLLIHQFGSKRQKARFAKYAFAGKFFGVWNTQAKDGTTLKHNKKGDFILNGSKTFATGTGYVSRPIITASLANGSWQMCIVPLNKIKKNIDSSWWNPMGMKASRSFKISFKNVIISKHDLLGIPNDYYSQPQFGGGAVRFAAVQLGGAEMLLKETIEYLKTLNRTDDPYQKMRLGEMTIAITSGNQWIEGAAKRMDEHMQYDSVENSEIFLTYTNMMRTAIEEICTKVIVLCQKCVGARGLNKPYHFERIIRDLNTYLRQPAPDTSLADIGRFALKSEIELDRLWDHKENNNENI</sequence>
<dbReference type="SUPFAM" id="SSF47203">
    <property type="entry name" value="Acyl-CoA dehydrogenase C-terminal domain-like"/>
    <property type="match status" value="1"/>
</dbReference>
<feature type="domain" description="Acyl-CoA dehydrogenase C-terminal" evidence="2">
    <location>
        <begin position="234"/>
        <end position="350"/>
    </location>
</feature>
<gene>
    <name evidence="3" type="ORF">SAMN05421789_11040</name>
</gene>
<accession>A0A1N7MUC4</accession>
<dbReference type="InterPro" id="IPR050741">
    <property type="entry name" value="Acyl-CoA_dehydrogenase"/>
</dbReference>
<dbReference type="Proteomes" id="UP000185839">
    <property type="component" value="Unassembled WGS sequence"/>
</dbReference>
<dbReference type="InterPro" id="IPR037069">
    <property type="entry name" value="AcylCoA_DH/ox_N_sf"/>
</dbReference>
<dbReference type="Gene3D" id="1.20.140.10">
    <property type="entry name" value="Butyryl-CoA Dehydrogenase, subunit A, domain 3"/>
    <property type="match status" value="1"/>
</dbReference>
<dbReference type="Gene3D" id="2.40.110.10">
    <property type="entry name" value="Butyryl-CoA Dehydrogenase, subunit A, domain 2"/>
    <property type="match status" value="1"/>
</dbReference>
<dbReference type="Gene3D" id="1.10.540.10">
    <property type="entry name" value="Acyl-CoA dehydrogenase/oxidase, N-terminal domain"/>
    <property type="match status" value="1"/>
</dbReference>
<dbReference type="InterPro" id="IPR046373">
    <property type="entry name" value="Acyl-CoA_Oxase/DH_mid-dom_sf"/>
</dbReference>
<dbReference type="EMBL" id="FTOI01000010">
    <property type="protein sequence ID" value="SIS89598.1"/>
    <property type="molecule type" value="Genomic_DNA"/>
</dbReference>
<dbReference type="PANTHER" id="PTHR48083">
    <property type="entry name" value="MEDIUM-CHAIN SPECIFIC ACYL-COA DEHYDROGENASE, MITOCHONDRIAL-RELATED"/>
    <property type="match status" value="1"/>
</dbReference>
<reference evidence="4" key="1">
    <citation type="submission" date="2017-01" db="EMBL/GenBank/DDBJ databases">
        <authorList>
            <person name="Varghese N."/>
            <person name="Submissions S."/>
        </authorList>
    </citation>
    <scope>NUCLEOTIDE SEQUENCE [LARGE SCALE GENOMIC DNA]</scope>
    <source>
        <strain evidence="4">DSM 23145</strain>
    </source>
</reference>
<name>A0A1N7MUC4_9FLAO</name>
<dbReference type="AlphaFoldDB" id="A0A1N7MUC4"/>
<dbReference type="GO" id="GO:0005737">
    <property type="term" value="C:cytoplasm"/>
    <property type="evidence" value="ECO:0007669"/>
    <property type="project" value="TreeGrafter"/>
</dbReference>
<dbReference type="STRING" id="713588.SAMN05421789_11040"/>
<evidence type="ECO:0000313" key="4">
    <source>
        <dbReference type="Proteomes" id="UP000185839"/>
    </source>
</evidence>
<dbReference type="InterPro" id="IPR036250">
    <property type="entry name" value="AcylCo_DH-like_C"/>
</dbReference>
<dbReference type="InterPro" id="IPR009100">
    <property type="entry name" value="AcylCoA_DH/oxidase_NM_dom_sf"/>
</dbReference>
<dbReference type="GO" id="GO:0033539">
    <property type="term" value="P:fatty acid beta-oxidation using acyl-CoA dehydrogenase"/>
    <property type="evidence" value="ECO:0007669"/>
    <property type="project" value="TreeGrafter"/>
</dbReference>
<proteinExistence type="predicted"/>
<dbReference type="InterPro" id="IPR013107">
    <property type="entry name" value="Acyl-CoA_DH_C"/>
</dbReference>
<dbReference type="GO" id="GO:0050660">
    <property type="term" value="F:flavin adenine dinucleotide binding"/>
    <property type="evidence" value="ECO:0007669"/>
    <property type="project" value="InterPro"/>
</dbReference>
<protein>
    <submittedName>
        <fullName evidence="3">Acyl-CoA dehydrogenase</fullName>
    </submittedName>
</protein>
<organism evidence="3 4">
    <name type="scientific">Kaistella chaponensis</name>
    <dbReference type="NCBI Taxonomy" id="713588"/>
    <lineage>
        <taxon>Bacteria</taxon>
        <taxon>Pseudomonadati</taxon>
        <taxon>Bacteroidota</taxon>
        <taxon>Flavobacteriia</taxon>
        <taxon>Flavobacteriales</taxon>
        <taxon>Weeksellaceae</taxon>
        <taxon>Chryseobacterium group</taxon>
        <taxon>Kaistella</taxon>
    </lineage>
</organism>